<proteinExistence type="inferred from homology"/>
<feature type="region of interest" description="Disordered" evidence="7">
    <location>
        <begin position="27"/>
        <end position="47"/>
    </location>
</feature>
<comment type="similarity">
    <text evidence="1">Belongs to the alpha-carbonic anhydrase family.</text>
</comment>
<gene>
    <name evidence="10" type="ORF">EP57_04915</name>
    <name evidence="11" type="ORF">HCB06_07065</name>
</gene>
<feature type="signal peptide" evidence="8">
    <location>
        <begin position="1"/>
        <end position="20"/>
    </location>
</feature>
<evidence type="ECO:0000313" key="10">
    <source>
        <dbReference type="EMBL" id="KGL42803.1"/>
    </source>
</evidence>
<evidence type="ECO:0000256" key="2">
    <source>
        <dbReference type="ARBA" id="ARBA00012925"/>
    </source>
</evidence>
<comment type="caution">
    <text evidence="10">The sequence shown here is derived from an EMBL/GenBank/DDBJ whole genome shotgun (WGS) entry which is preliminary data.</text>
</comment>
<dbReference type="Pfam" id="PF00194">
    <property type="entry name" value="Carb_anhydrase"/>
    <property type="match status" value="1"/>
</dbReference>
<evidence type="ECO:0000313" key="11">
    <source>
        <dbReference type="EMBL" id="MBC2116382.1"/>
    </source>
</evidence>
<dbReference type="InterPro" id="IPR001148">
    <property type="entry name" value="CA_dom"/>
</dbReference>
<evidence type="ECO:0000256" key="4">
    <source>
        <dbReference type="ARBA" id="ARBA00022833"/>
    </source>
</evidence>
<evidence type="ECO:0000259" key="9">
    <source>
        <dbReference type="PROSITE" id="PS51144"/>
    </source>
</evidence>
<evidence type="ECO:0000256" key="5">
    <source>
        <dbReference type="ARBA" id="ARBA00023239"/>
    </source>
</evidence>
<evidence type="ECO:0000256" key="3">
    <source>
        <dbReference type="ARBA" id="ARBA00022723"/>
    </source>
</evidence>
<dbReference type="eggNOG" id="COG3338">
    <property type="taxonomic scope" value="Bacteria"/>
</dbReference>
<dbReference type="EC" id="4.2.1.1" evidence="2"/>
<feature type="chain" id="PRO_5038207711" description="carbonic anhydrase" evidence="8">
    <location>
        <begin position="21"/>
        <end position="285"/>
    </location>
</feature>
<dbReference type="SMART" id="SM01057">
    <property type="entry name" value="Carb_anhydrase"/>
    <property type="match status" value="1"/>
</dbReference>
<organism evidence="10 12">
    <name type="scientific">Listeria booriae</name>
    <dbReference type="NCBI Taxonomy" id="1552123"/>
    <lineage>
        <taxon>Bacteria</taxon>
        <taxon>Bacillati</taxon>
        <taxon>Bacillota</taxon>
        <taxon>Bacilli</taxon>
        <taxon>Bacillales</taxon>
        <taxon>Listeriaceae</taxon>
        <taxon>Listeria</taxon>
    </lineage>
</organism>
<dbReference type="EMBL" id="JAARXI010000003">
    <property type="protein sequence ID" value="MBC2116382.1"/>
    <property type="molecule type" value="Genomic_DNA"/>
</dbReference>
<dbReference type="AlphaFoldDB" id="A0A099WE44"/>
<dbReference type="GO" id="GO:0004089">
    <property type="term" value="F:carbonate dehydratase activity"/>
    <property type="evidence" value="ECO:0007669"/>
    <property type="project" value="UniProtKB-EC"/>
</dbReference>
<feature type="domain" description="Alpha-carbonic anhydrase" evidence="9">
    <location>
        <begin position="55"/>
        <end position="285"/>
    </location>
</feature>
<dbReference type="PANTHER" id="PTHR18952:SF265">
    <property type="entry name" value="CARBONIC ANHYDRASE"/>
    <property type="match status" value="1"/>
</dbReference>
<dbReference type="GO" id="GO:0008270">
    <property type="term" value="F:zinc ion binding"/>
    <property type="evidence" value="ECO:0007669"/>
    <property type="project" value="InterPro"/>
</dbReference>
<dbReference type="STRING" id="1552123.EP57_04915"/>
<dbReference type="InterPro" id="IPR041891">
    <property type="entry name" value="Alpha_CA_prokaryot-like"/>
</dbReference>
<keyword evidence="3" id="KW-0479">Metal-binding</keyword>
<keyword evidence="4" id="KW-0862">Zinc</keyword>
<dbReference type="InterPro" id="IPR036398">
    <property type="entry name" value="CA_dom_sf"/>
</dbReference>
<dbReference type="SUPFAM" id="SSF51069">
    <property type="entry name" value="Carbonic anhydrase"/>
    <property type="match status" value="1"/>
</dbReference>
<evidence type="ECO:0000256" key="1">
    <source>
        <dbReference type="ARBA" id="ARBA00010718"/>
    </source>
</evidence>
<evidence type="ECO:0000256" key="6">
    <source>
        <dbReference type="ARBA" id="ARBA00048348"/>
    </source>
</evidence>
<keyword evidence="8" id="KW-0732">Signal</keyword>
<dbReference type="PANTHER" id="PTHR18952">
    <property type="entry name" value="CARBONIC ANHYDRASE"/>
    <property type="match status" value="1"/>
</dbReference>
<protein>
    <recommendedName>
        <fullName evidence="2">carbonic anhydrase</fullName>
        <ecNumber evidence="2">4.2.1.1</ecNumber>
    </recommendedName>
</protein>
<dbReference type="PROSITE" id="PS51144">
    <property type="entry name" value="ALPHA_CA_2"/>
    <property type="match status" value="1"/>
</dbReference>
<dbReference type="CDD" id="cd03124">
    <property type="entry name" value="alpha_CA_prokaryotic_like"/>
    <property type="match status" value="1"/>
</dbReference>
<dbReference type="Proteomes" id="UP000529446">
    <property type="component" value="Unassembled WGS sequence"/>
</dbReference>
<evidence type="ECO:0000256" key="7">
    <source>
        <dbReference type="SAM" id="MobiDB-lite"/>
    </source>
</evidence>
<dbReference type="Gene3D" id="3.10.200.10">
    <property type="entry name" value="Alpha carbonic anhydrase"/>
    <property type="match status" value="1"/>
</dbReference>
<accession>A0A099WE44</accession>
<keyword evidence="12" id="KW-1185">Reference proteome</keyword>
<keyword evidence="5" id="KW-0456">Lyase</keyword>
<dbReference type="InterPro" id="IPR023561">
    <property type="entry name" value="Carbonic_anhydrase_a-class"/>
</dbReference>
<feature type="compositionally biased region" description="Basic and acidic residues" evidence="7">
    <location>
        <begin position="27"/>
        <end position="39"/>
    </location>
</feature>
<name>A0A099WE44_9LIST</name>
<sequence length="285" mass="31518">MKKMMMSVLTVIAGSVFVLGGCAPHSDTTDKQASAKKEATSQQVAASNTSEKRILDWSYSGKTGPKYWGELNKAYQISNTGKEQSPININTQTARTDTNKTTISYQYQPTMFQITRKDKMVQAVAQQAKGRADSKIKVGGKQYTLKEINIHTPSEHQLDGNKYDAELQLTHKSTDNKTLIISIFIKQGVKNQAVGDLTSVISTLGNGKTMKMKSAVSTLGLIPENGKIYQYQGSLTTPATTEGVTWMVYQMPITMSKQQIQDLQKNLNNNNRPIQDLNKRTVVSN</sequence>
<comment type="catalytic activity">
    <reaction evidence="6">
        <text>hydrogencarbonate + H(+) = CO2 + H2O</text>
        <dbReference type="Rhea" id="RHEA:10748"/>
        <dbReference type="ChEBI" id="CHEBI:15377"/>
        <dbReference type="ChEBI" id="CHEBI:15378"/>
        <dbReference type="ChEBI" id="CHEBI:16526"/>
        <dbReference type="ChEBI" id="CHEBI:17544"/>
        <dbReference type="EC" id="4.2.1.1"/>
    </reaction>
</comment>
<dbReference type="Proteomes" id="UP000029844">
    <property type="component" value="Unassembled WGS sequence"/>
</dbReference>
<evidence type="ECO:0000313" key="13">
    <source>
        <dbReference type="Proteomes" id="UP000529446"/>
    </source>
</evidence>
<reference evidence="10 12" key="1">
    <citation type="submission" date="2014-05" db="EMBL/GenBank/DDBJ databases">
        <title>Novel Listeriaceae from food processing environments.</title>
        <authorList>
            <person name="den Bakker H.C."/>
        </authorList>
    </citation>
    <scope>NUCLEOTIDE SEQUENCE [LARGE SCALE GENOMIC DNA]</scope>
    <source>
        <strain evidence="10 12">FSL A5-0281</strain>
    </source>
</reference>
<dbReference type="EMBL" id="JNFA01000011">
    <property type="protein sequence ID" value="KGL42803.1"/>
    <property type="molecule type" value="Genomic_DNA"/>
</dbReference>
<dbReference type="OrthoDB" id="5327615at2"/>
<reference evidence="11 13" key="2">
    <citation type="submission" date="2020-03" db="EMBL/GenBank/DDBJ databases">
        <title>Soil Listeria distribution.</title>
        <authorList>
            <person name="Liao J."/>
            <person name="Wiedmann M."/>
        </authorList>
    </citation>
    <scope>NUCLEOTIDE SEQUENCE [LARGE SCALE GENOMIC DNA]</scope>
    <source>
        <strain evidence="11 13">FSL L7-0360</strain>
    </source>
</reference>
<evidence type="ECO:0000313" key="12">
    <source>
        <dbReference type="Proteomes" id="UP000029844"/>
    </source>
</evidence>
<evidence type="ECO:0000256" key="8">
    <source>
        <dbReference type="SAM" id="SignalP"/>
    </source>
</evidence>
<dbReference type="PROSITE" id="PS51257">
    <property type="entry name" value="PROKAR_LIPOPROTEIN"/>
    <property type="match status" value="1"/>
</dbReference>